<organism evidence="2 3">
    <name type="scientific">Lithohypha guttulata</name>
    <dbReference type="NCBI Taxonomy" id="1690604"/>
    <lineage>
        <taxon>Eukaryota</taxon>
        <taxon>Fungi</taxon>
        <taxon>Dikarya</taxon>
        <taxon>Ascomycota</taxon>
        <taxon>Pezizomycotina</taxon>
        <taxon>Eurotiomycetes</taxon>
        <taxon>Chaetothyriomycetidae</taxon>
        <taxon>Chaetothyriales</taxon>
        <taxon>Trichomeriaceae</taxon>
        <taxon>Lithohypha</taxon>
    </lineage>
</organism>
<dbReference type="InterPro" id="IPR050667">
    <property type="entry name" value="PPR-containing_protein"/>
</dbReference>
<dbReference type="PANTHER" id="PTHR47939">
    <property type="entry name" value="MEMBRANE-ASSOCIATED SALT-INDUCIBLE PROTEIN-LIKE"/>
    <property type="match status" value="1"/>
</dbReference>
<evidence type="ECO:0000256" key="1">
    <source>
        <dbReference type="ARBA" id="ARBA00022737"/>
    </source>
</evidence>
<proteinExistence type="predicted"/>
<gene>
    <name evidence="2" type="ORF">LTR05_006326</name>
</gene>
<dbReference type="Gene3D" id="1.25.40.10">
    <property type="entry name" value="Tetratricopeptide repeat domain"/>
    <property type="match status" value="1"/>
</dbReference>
<dbReference type="Proteomes" id="UP001309876">
    <property type="component" value="Unassembled WGS sequence"/>
</dbReference>
<evidence type="ECO:0000313" key="3">
    <source>
        <dbReference type="Proteomes" id="UP001309876"/>
    </source>
</evidence>
<dbReference type="EMBL" id="JAVRRJ010000006">
    <property type="protein sequence ID" value="KAK5083820.1"/>
    <property type="molecule type" value="Genomic_DNA"/>
</dbReference>
<dbReference type="AlphaFoldDB" id="A0AAN7SXU3"/>
<dbReference type="InterPro" id="IPR011990">
    <property type="entry name" value="TPR-like_helical_dom_sf"/>
</dbReference>
<accession>A0AAN7SXU3</accession>
<keyword evidence="1" id="KW-0677">Repeat</keyword>
<reference evidence="2 3" key="1">
    <citation type="submission" date="2023-08" db="EMBL/GenBank/DDBJ databases">
        <title>Black Yeasts Isolated from many extreme environments.</title>
        <authorList>
            <person name="Coleine C."/>
            <person name="Stajich J.E."/>
            <person name="Selbmann L."/>
        </authorList>
    </citation>
    <scope>NUCLEOTIDE SEQUENCE [LARGE SCALE GENOMIC DNA]</scope>
    <source>
        <strain evidence="2 3">CCFEE 5910</strain>
    </source>
</reference>
<keyword evidence="3" id="KW-1185">Reference proteome</keyword>
<protein>
    <submittedName>
        <fullName evidence="2">Uncharacterized protein</fullName>
    </submittedName>
</protein>
<dbReference type="PANTHER" id="PTHR47939:SF13">
    <property type="entry name" value="OS03G0201400 PROTEIN"/>
    <property type="match status" value="1"/>
</dbReference>
<comment type="caution">
    <text evidence="2">The sequence shown here is derived from an EMBL/GenBank/DDBJ whole genome shotgun (WGS) entry which is preliminary data.</text>
</comment>
<sequence length="819" mass="93847">MKSSSHLTRAVFRALVASRPYVSRECLRRSPSVLSPSAHITPSVAFQQRRTFLESLLGDDKRTRSLAGPKQSIKDFDAAVGKLVDLLRARRSRSRTPAHDELTEALRSLLKTRHQQNQPLTRNEVYLATETYKHLQERDLILTEYPESLLEQDLLLILDTLAIPAPKERFRGDIRALAELVVVEAKKTAPLPPDFESAYITILATTGSALEARDHALSTSWPPDRNLILNILKGLISEARDADFWSLLEKWELHFDGLDSDMHEALVLAFVQADRVFDAQRLFDKTVLPNNEPTTECIRQMLEFLTRYGKLNSAEELANMLTDRPRDESVISSLILWHTAKDRRFEHLRQLVHALLQSSHVNISMNTFNHAIEYALTCNNPTLAQAIQELATAEGFQPDGKTYALRLQHAVDRVALEEARALYEQLVREDIPADNFDLKVLNKYLTVLCFSHRPSYELIMRVTDNLLDRGAELDVDAISGLCHTFLQRGDIDDAVSLLRHRIDYLPVPDRVRIAKVFQSFIVDPNINPQRAFNAYELFRIAFPETSCHERLPIMQSFFDRKRADLACQVFAHMREADPADPPRPDALAYTKCFEGIAQCRDVDGLQSIYNMLKLDLQVELTTRIRNGIMLAHIACQTPWSAIIDHFYKIMDSREGPSYSTFEVALRACETWPPYGSFEARKIIAVMQSWNLEITKPLYDNYVGVLAGQCEFENTVELIENMENDIGEPPDAFTIGTFYNAIPWQFRKDEVEKWAKQAYPDLWAELVSYGEEIDEEWDVRYFRIDRSIDIDDPPLFAAGEWKPELQRKVQAQIEPLPVMT</sequence>
<evidence type="ECO:0000313" key="2">
    <source>
        <dbReference type="EMBL" id="KAK5083820.1"/>
    </source>
</evidence>
<name>A0AAN7SXU3_9EURO</name>